<evidence type="ECO:0000256" key="7">
    <source>
        <dbReference type="ARBA" id="ARBA00022519"/>
    </source>
</evidence>
<evidence type="ECO:0000256" key="8">
    <source>
        <dbReference type="ARBA" id="ARBA00022553"/>
    </source>
</evidence>
<keyword evidence="9 19" id="KW-0812">Transmembrane</keyword>
<keyword evidence="15 19" id="KW-0472">Membrane</keyword>
<dbReference type="SFLD" id="SFLDS00003">
    <property type="entry name" value="Haloacid_Dehalogenase"/>
    <property type="match status" value="1"/>
</dbReference>
<evidence type="ECO:0000256" key="3">
    <source>
        <dbReference type="ARBA" id="ARBA00008746"/>
    </source>
</evidence>
<dbReference type="Pfam" id="PF00690">
    <property type="entry name" value="Cation_ATPase_N"/>
    <property type="match status" value="1"/>
</dbReference>
<evidence type="ECO:0000256" key="14">
    <source>
        <dbReference type="ARBA" id="ARBA00022989"/>
    </source>
</evidence>
<dbReference type="EC" id="7.2.2.14" evidence="4"/>
<comment type="similarity">
    <text evidence="3">Belongs to the cation transport ATPase (P-type) (TC 3.A.3) family. Type IIIB subfamily.</text>
</comment>
<sequence>MSTGFPEQQWKQDVGFFSHQRSENPALSAKFAQSAVQKPRSDPGFFVPVAPQGAAPLPAATSRRARPPAPGASLSLPQRKKTSGIPQAARRPFPGVGLLYRLARLFQRAPAPGTGGQAVPEAYWSLSAERLIADLDSEPQGLADAEAARRLARDGANRLVTTRQATALGLFLSQFKSPLVLILIAASLISLAAAEWIDASVVLVIVLGSTLLGFTQEYVAGNMIDKLRSKVTIHSSVLRDGQPQTLPSSQVAQGDVLLLSAGSLIPADGVVLAAKDLYVDQAVLTGETFPVEKQPGPTLAQAGLAERGNCVYMGTNVRSGTARVLIVRTGKATVFGQIAGKLALRPPMTEFERGIQRFGYLLTRIMLTMVVAVLAINIFMDKPPIASLLFALALAVGLTPELLPAIVSITLSHGAKRMARLGVIVRRLNSIENLGSMDVLCTDKTGTLTAGVVELDGAYDELGQASREVLRLAGVNARLQSGLVNPLDAAVRAAADQAGLALDGLARIDEIPYDFVRKCLSVVVADASGARQLIAKGALDRILALCTREGAQGLPLDAGRRARIEASYERWSAQGYRVLGVAWRAVDAREAAYTRADECELCFAGFLLFLDPPKPDARQTVADLARRGVGLKIITGDNRKVARHVAEAVGLPEASLLTGSELDAMDNAALLHAAERTAVFAEVDPNQKERIILALQKSGHVVGYMGDGINDALALHTADVGISVDTAVDVAKEAADFVLLSKDLGVLRQGIDEGRTTFANTLKYILATVSANFGNMFSMALASIFLPFLPLLASQILLNNFLSDIPATTIAGDRVDAEWVARPRRWDALFIRDYMVLFGLLSSVFDLLTFGVLLWLFEAAPEEFRTGWFIESLLTELVIALVVRTRRRFYRSRPGNWLLASTLAVVAVALWIPYSPLSPMLGFVPLPATLLLAVIALTLLYVLAVELAKTLFYARVGSARRQWPASPAGA</sequence>
<keyword evidence="11" id="KW-0067">ATP-binding</keyword>
<evidence type="ECO:0000256" key="17">
    <source>
        <dbReference type="ARBA" id="ARBA00047295"/>
    </source>
</evidence>
<keyword evidence="7" id="KW-0997">Cell inner membrane</keyword>
<dbReference type="GO" id="GO:0005524">
    <property type="term" value="F:ATP binding"/>
    <property type="evidence" value="ECO:0007669"/>
    <property type="project" value="UniProtKB-KW"/>
</dbReference>
<feature type="domain" description="Cation-transporting P-type ATPase N-terminal" evidence="20">
    <location>
        <begin position="122"/>
        <end position="195"/>
    </location>
</feature>
<name>A0A3N0V9Z2_9GAMM</name>
<comment type="function">
    <text evidence="1">Mediates magnesium influx to the cytosol.</text>
</comment>
<evidence type="ECO:0000256" key="4">
    <source>
        <dbReference type="ARBA" id="ARBA00012786"/>
    </source>
</evidence>
<dbReference type="Gene3D" id="1.20.1110.10">
    <property type="entry name" value="Calcium-transporting ATPase, transmembrane domain"/>
    <property type="match status" value="1"/>
</dbReference>
<dbReference type="SUPFAM" id="SSF81665">
    <property type="entry name" value="Calcium ATPase, transmembrane domain M"/>
    <property type="match status" value="1"/>
</dbReference>
<dbReference type="SFLD" id="SFLDF00027">
    <property type="entry name" value="p-type_atpase"/>
    <property type="match status" value="1"/>
</dbReference>
<dbReference type="NCBIfam" id="TIGR01524">
    <property type="entry name" value="ATPase-IIIB_Mg"/>
    <property type="match status" value="1"/>
</dbReference>
<comment type="caution">
    <text evidence="21">The sequence shown here is derived from an EMBL/GenBank/DDBJ whole genome shotgun (WGS) entry which is preliminary data.</text>
</comment>
<evidence type="ECO:0000313" key="21">
    <source>
        <dbReference type="EMBL" id="ROH89535.1"/>
    </source>
</evidence>
<comment type="subcellular location">
    <subcellularLocation>
        <location evidence="2">Cell inner membrane</location>
        <topology evidence="2">Multi-pass membrane protein</topology>
    </subcellularLocation>
</comment>
<feature type="transmembrane region" description="Helical" evidence="19">
    <location>
        <begin position="834"/>
        <end position="856"/>
    </location>
</feature>
<dbReference type="Pfam" id="PF00689">
    <property type="entry name" value="Cation_ATPase_C"/>
    <property type="match status" value="1"/>
</dbReference>
<keyword evidence="10" id="KW-0547">Nucleotide-binding</keyword>
<evidence type="ECO:0000256" key="13">
    <source>
        <dbReference type="ARBA" id="ARBA00022967"/>
    </source>
</evidence>
<dbReference type="Gene3D" id="3.40.50.1000">
    <property type="entry name" value="HAD superfamily/HAD-like"/>
    <property type="match status" value="1"/>
</dbReference>
<dbReference type="FunCoup" id="A0A3N0V9Z2">
    <property type="interactions" value="260"/>
</dbReference>
<evidence type="ECO:0000256" key="11">
    <source>
        <dbReference type="ARBA" id="ARBA00022840"/>
    </source>
</evidence>
<dbReference type="Gene3D" id="3.40.1110.10">
    <property type="entry name" value="Calcium-transporting ATPase, cytoplasmic domain N"/>
    <property type="match status" value="1"/>
</dbReference>
<organism evidence="21 22">
    <name type="scientific">Stagnimonas aquatica</name>
    <dbReference type="NCBI Taxonomy" id="2689987"/>
    <lineage>
        <taxon>Bacteria</taxon>
        <taxon>Pseudomonadati</taxon>
        <taxon>Pseudomonadota</taxon>
        <taxon>Gammaproteobacteria</taxon>
        <taxon>Nevskiales</taxon>
        <taxon>Nevskiaceae</taxon>
        <taxon>Stagnimonas</taxon>
    </lineage>
</organism>
<dbReference type="Pfam" id="PF00122">
    <property type="entry name" value="E1-E2_ATPase"/>
    <property type="match status" value="1"/>
</dbReference>
<dbReference type="InterPro" id="IPR036412">
    <property type="entry name" value="HAD-like_sf"/>
</dbReference>
<dbReference type="NCBIfam" id="TIGR01494">
    <property type="entry name" value="ATPase_P-type"/>
    <property type="match status" value="2"/>
</dbReference>
<dbReference type="SMART" id="SM00831">
    <property type="entry name" value="Cation_ATPase_N"/>
    <property type="match status" value="1"/>
</dbReference>
<protein>
    <recommendedName>
        <fullName evidence="5">Magnesium-transporting ATPase, P-type 1</fullName>
        <ecNumber evidence="4">7.2.2.14</ecNumber>
    </recommendedName>
    <alternativeName>
        <fullName evidence="16">Mg(2+) transport ATPase, P-type 1</fullName>
    </alternativeName>
</protein>
<dbReference type="InterPro" id="IPR023298">
    <property type="entry name" value="ATPase_P-typ_TM_dom_sf"/>
</dbReference>
<accession>A0A3N0V9Z2</accession>
<evidence type="ECO:0000256" key="9">
    <source>
        <dbReference type="ARBA" id="ARBA00022692"/>
    </source>
</evidence>
<dbReference type="InterPro" id="IPR023214">
    <property type="entry name" value="HAD_sf"/>
</dbReference>
<evidence type="ECO:0000313" key="22">
    <source>
        <dbReference type="Proteomes" id="UP000282106"/>
    </source>
</evidence>
<feature type="region of interest" description="Disordered" evidence="18">
    <location>
        <begin position="29"/>
        <end position="90"/>
    </location>
</feature>
<dbReference type="InterPro" id="IPR008250">
    <property type="entry name" value="ATPase_P-typ_transduc_dom_A_sf"/>
</dbReference>
<dbReference type="EMBL" id="RJVO01000004">
    <property type="protein sequence ID" value="ROH89535.1"/>
    <property type="molecule type" value="Genomic_DNA"/>
</dbReference>
<feature type="transmembrane region" description="Helical" evidence="19">
    <location>
        <begin position="358"/>
        <end position="379"/>
    </location>
</feature>
<keyword evidence="8" id="KW-0597">Phosphoprotein</keyword>
<evidence type="ECO:0000256" key="1">
    <source>
        <dbReference type="ARBA" id="ARBA00003954"/>
    </source>
</evidence>
<evidence type="ECO:0000256" key="2">
    <source>
        <dbReference type="ARBA" id="ARBA00004429"/>
    </source>
</evidence>
<dbReference type="GO" id="GO:0015444">
    <property type="term" value="F:P-type magnesium transporter activity"/>
    <property type="evidence" value="ECO:0007669"/>
    <property type="project" value="UniProtKB-EC"/>
</dbReference>
<dbReference type="InterPro" id="IPR006068">
    <property type="entry name" value="ATPase_P-typ_cation-transptr_C"/>
</dbReference>
<dbReference type="InterPro" id="IPR059000">
    <property type="entry name" value="ATPase_P-type_domA"/>
</dbReference>
<evidence type="ECO:0000259" key="20">
    <source>
        <dbReference type="SMART" id="SM00831"/>
    </source>
</evidence>
<evidence type="ECO:0000256" key="18">
    <source>
        <dbReference type="SAM" id="MobiDB-lite"/>
    </source>
</evidence>
<feature type="transmembrane region" description="Helical" evidence="19">
    <location>
        <begin position="385"/>
        <end position="411"/>
    </location>
</feature>
<proteinExistence type="inferred from homology"/>
<keyword evidence="6" id="KW-1003">Cell membrane</keyword>
<feature type="transmembrane region" description="Helical" evidence="19">
    <location>
        <begin position="200"/>
        <end position="220"/>
    </location>
</feature>
<keyword evidence="14 19" id="KW-1133">Transmembrane helix</keyword>
<dbReference type="AlphaFoldDB" id="A0A3N0V9Z2"/>
<keyword evidence="22" id="KW-1185">Reference proteome</keyword>
<feature type="transmembrane region" description="Helical" evidence="19">
    <location>
        <begin position="897"/>
        <end position="914"/>
    </location>
</feature>
<dbReference type="SFLD" id="SFLDG00002">
    <property type="entry name" value="C1.7:_P-type_atpase_like"/>
    <property type="match status" value="1"/>
</dbReference>
<reference evidence="21 22" key="1">
    <citation type="submission" date="2018-10" db="EMBL/GenBank/DDBJ databases">
        <authorList>
            <person name="Chen W.-M."/>
        </authorList>
    </citation>
    <scope>NUCLEOTIDE SEQUENCE [LARGE SCALE GENOMIC DNA]</scope>
    <source>
        <strain evidence="21 22">THS-13</strain>
    </source>
</reference>
<dbReference type="SUPFAM" id="SSF56784">
    <property type="entry name" value="HAD-like"/>
    <property type="match status" value="1"/>
</dbReference>
<evidence type="ECO:0000256" key="6">
    <source>
        <dbReference type="ARBA" id="ARBA00022475"/>
    </source>
</evidence>
<evidence type="ECO:0000256" key="10">
    <source>
        <dbReference type="ARBA" id="ARBA00022741"/>
    </source>
</evidence>
<feature type="transmembrane region" description="Helical" evidence="19">
    <location>
        <begin position="178"/>
        <end position="194"/>
    </location>
</feature>
<evidence type="ECO:0000256" key="16">
    <source>
        <dbReference type="ARBA" id="ARBA00029806"/>
    </source>
</evidence>
<dbReference type="InterPro" id="IPR023299">
    <property type="entry name" value="ATPase_P-typ_cyto_dom_N"/>
</dbReference>
<dbReference type="Gene3D" id="2.70.150.10">
    <property type="entry name" value="Calcium-transporting ATPase, cytoplasmic transduction domain A"/>
    <property type="match status" value="1"/>
</dbReference>
<dbReference type="PROSITE" id="PS00154">
    <property type="entry name" value="ATPASE_E1_E2"/>
    <property type="match status" value="1"/>
</dbReference>
<evidence type="ECO:0000256" key="12">
    <source>
        <dbReference type="ARBA" id="ARBA00022842"/>
    </source>
</evidence>
<feature type="transmembrane region" description="Helical" evidence="19">
    <location>
        <begin position="920"/>
        <end position="945"/>
    </location>
</feature>
<dbReference type="Proteomes" id="UP000282106">
    <property type="component" value="Unassembled WGS sequence"/>
</dbReference>
<dbReference type="InParanoid" id="A0A3N0V9Z2"/>
<evidence type="ECO:0000256" key="19">
    <source>
        <dbReference type="SAM" id="Phobius"/>
    </source>
</evidence>
<dbReference type="InterPro" id="IPR001757">
    <property type="entry name" value="P_typ_ATPase"/>
</dbReference>
<dbReference type="PRINTS" id="PR01836">
    <property type="entry name" value="MGATPASE"/>
</dbReference>
<dbReference type="GO" id="GO:0005886">
    <property type="term" value="C:plasma membrane"/>
    <property type="evidence" value="ECO:0007669"/>
    <property type="project" value="UniProtKB-SubCell"/>
</dbReference>
<keyword evidence="21" id="KW-0378">Hydrolase</keyword>
<comment type="catalytic activity">
    <reaction evidence="17">
        <text>Mg(2+)(out) + ATP + H2O = Mg(2+)(in) + ADP + phosphate + H(+)</text>
        <dbReference type="Rhea" id="RHEA:10260"/>
        <dbReference type="ChEBI" id="CHEBI:15377"/>
        <dbReference type="ChEBI" id="CHEBI:15378"/>
        <dbReference type="ChEBI" id="CHEBI:18420"/>
        <dbReference type="ChEBI" id="CHEBI:30616"/>
        <dbReference type="ChEBI" id="CHEBI:43474"/>
        <dbReference type="ChEBI" id="CHEBI:456216"/>
        <dbReference type="EC" id="7.2.2.14"/>
    </reaction>
</comment>
<dbReference type="InterPro" id="IPR006415">
    <property type="entry name" value="P-type_ATPase_IIIB"/>
</dbReference>
<dbReference type="InterPro" id="IPR004014">
    <property type="entry name" value="ATPase_P-typ_cation-transptr_N"/>
</dbReference>
<keyword evidence="13" id="KW-1278">Translocase</keyword>
<dbReference type="InterPro" id="IPR018303">
    <property type="entry name" value="ATPase_P-typ_P_site"/>
</dbReference>
<evidence type="ECO:0000256" key="5">
    <source>
        <dbReference type="ARBA" id="ARBA00013555"/>
    </source>
</evidence>
<dbReference type="SUPFAM" id="SSF81653">
    <property type="entry name" value="Calcium ATPase, transduction domain A"/>
    <property type="match status" value="1"/>
</dbReference>
<dbReference type="InterPro" id="IPR044492">
    <property type="entry name" value="P_typ_ATPase_HD_dom"/>
</dbReference>
<gene>
    <name evidence="21" type="primary">mgtA</name>
    <name evidence="21" type="ORF">ED208_10410</name>
</gene>
<dbReference type="GO" id="GO:0016887">
    <property type="term" value="F:ATP hydrolysis activity"/>
    <property type="evidence" value="ECO:0007669"/>
    <property type="project" value="InterPro"/>
</dbReference>
<keyword evidence="12" id="KW-0460">Magnesium</keyword>
<evidence type="ECO:0000256" key="15">
    <source>
        <dbReference type="ARBA" id="ARBA00023136"/>
    </source>
</evidence>
<dbReference type="PANTHER" id="PTHR42861">
    <property type="entry name" value="CALCIUM-TRANSPORTING ATPASE"/>
    <property type="match status" value="1"/>
</dbReference>
<dbReference type="Pfam" id="PF13246">
    <property type="entry name" value="Cation_ATPase"/>
    <property type="match status" value="1"/>
</dbReference>